<feature type="region of interest" description="Disordered" evidence="2">
    <location>
        <begin position="505"/>
        <end position="589"/>
    </location>
</feature>
<feature type="compositionally biased region" description="Polar residues" evidence="2">
    <location>
        <begin position="446"/>
        <end position="455"/>
    </location>
</feature>
<evidence type="ECO:0000313" key="3">
    <source>
        <dbReference type="EMBL" id="KAG1326636.1"/>
    </source>
</evidence>
<accession>A0A8K0MU54</accession>
<name>A0A8K0MU54_COCNU</name>
<evidence type="ECO:0000256" key="1">
    <source>
        <dbReference type="SAM" id="Coils"/>
    </source>
</evidence>
<keyword evidence="1" id="KW-0175">Coiled coil</keyword>
<organism evidence="3 4">
    <name type="scientific">Cocos nucifera</name>
    <name type="common">Coconut palm</name>
    <dbReference type="NCBI Taxonomy" id="13894"/>
    <lineage>
        <taxon>Eukaryota</taxon>
        <taxon>Viridiplantae</taxon>
        <taxon>Streptophyta</taxon>
        <taxon>Embryophyta</taxon>
        <taxon>Tracheophyta</taxon>
        <taxon>Spermatophyta</taxon>
        <taxon>Magnoliopsida</taxon>
        <taxon>Liliopsida</taxon>
        <taxon>Arecaceae</taxon>
        <taxon>Arecoideae</taxon>
        <taxon>Cocoseae</taxon>
        <taxon>Attaleinae</taxon>
        <taxon>Cocos</taxon>
    </lineage>
</organism>
<proteinExistence type="predicted"/>
<feature type="compositionally biased region" description="Basic residues" evidence="2">
    <location>
        <begin position="536"/>
        <end position="547"/>
    </location>
</feature>
<dbReference type="PANTHER" id="PTHR34778:SF2">
    <property type="entry name" value="OS02G0580700 PROTEIN"/>
    <property type="match status" value="1"/>
</dbReference>
<dbReference type="AlphaFoldDB" id="A0A8K0MU54"/>
<feature type="region of interest" description="Disordered" evidence="2">
    <location>
        <begin position="445"/>
        <end position="475"/>
    </location>
</feature>
<reference evidence="3" key="2">
    <citation type="submission" date="2019-07" db="EMBL/GenBank/DDBJ databases">
        <authorList>
            <person name="Yang Y."/>
            <person name="Bocs S."/>
            <person name="Baudouin L."/>
        </authorList>
    </citation>
    <scope>NUCLEOTIDE SEQUENCE</scope>
    <source>
        <tissue evidence="3">Spear leaf of Hainan Tall coconut</tissue>
    </source>
</reference>
<gene>
    <name evidence="3" type="ORF">COCNU_01G005700</name>
</gene>
<dbReference type="EMBL" id="CM017872">
    <property type="protein sequence ID" value="KAG1326636.1"/>
    <property type="molecule type" value="Genomic_DNA"/>
</dbReference>
<feature type="compositionally biased region" description="Polar residues" evidence="2">
    <location>
        <begin position="550"/>
        <end position="562"/>
    </location>
</feature>
<sequence>MMEDSEDQKMTALKKAYADMILNMAKESASRILESERGAIRLQHSLSLTKEEALAMLLRLKSIMDSKIKEAEKADLGQVRKIQELEGRLNEAKDTIDYLRSELKIVKTELENEKNTQAKLLDEQSADGDATYDKDNYQECQSTSHSLLCSKSGSTNVPTSGSNCTALKDLTASKKSASSHDLASFVLSSKEPELYRNGCTQRIRAFEHNLLTGREQPGQSVDWLSILKNKTTVCKKRNAEMPTNVDLALAAKTVNQVGNPFESKEVTQQAGSSVNCQALEFCRLSLIKQRTRWKLAAKCSSGTYHEKADCEPYDVDYVRTLSSIKQRARRKLVKKSTGCSTSYGKSGHGSSDIDCSNIAGKNNLTESCETLHRAVSEAPQKTQSSHMAHPSTGNSKTSKDTEINLSRLLNNEKPGLLNGNSVITTRRTVTKHNWHSVNQICRKLQSRTGHTGQENSVREPPLLSTTNTNDDDTNDSLPLDCLKLTTSEQRVAVDLDVSMHEKKVTHGTGNALLENPDLKDEKTCRSSGPAQAGSRRILKTFQRKRKRESPVSNNETVSIEKNNASKRMGDKQIASLEPQKPSLVRESARDSRRVAQVARQVSELPLLFYRNH</sequence>
<dbReference type="PANTHER" id="PTHR34778">
    <property type="entry name" value="OS02G0580700 PROTEIN"/>
    <property type="match status" value="1"/>
</dbReference>
<feature type="compositionally biased region" description="Polar residues" evidence="2">
    <location>
        <begin position="379"/>
        <end position="396"/>
    </location>
</feature>
<comment type="caution">
    <text evidence="3">The sequence shown here is derived from an EMBL/GenBank/DDBJ whole genome shotgun (WGS) entry which is preliminary data.</text>
</comment>
<dbReference type="Proteomes" id="UP000797356">
    <property type="component" value="Chromosome 1"/>
</dbReference>
<dbReference type="OrthoDB" id="657513at2759"/>
<feature type="region of interest" description="Disordered" evidence="2">
    <location>
        <begin position="372"/>
        <end position="400"/>
    </location>
</feature>
<feature type="coiled-coil region" evidence="1">
    <location>
        <begin position="82"/>
        <end position="127"/>
    </location>
</feature>
<keyword evidence="4" id="KW-1185">Reference proteome</keyword>
<evidence type="ECO:0000313" key="4">
    <source>
        <dbReference type="Proteomes" id="UP000797356"/>
    </source>
</evidence>
<protein>
    <submittedName>
        <fullName evidence="3">Uncharacterized protein</fullName>
    </submittedName>
</protein>
<evidence type="ECO:0000256" key="2">
    <source>
        <dbReference type="SAM" id="MobiDB-lite"/>
    </source>
</evidence>
<reference evidence="3" key="1">
    <citation type="journal article" date="2017" name="Gigascience">
        <title>The genome draft of coconut (Cocos nucifera).</title>
        <authorList>
            <person name="Xiao Y."/>
            <person name="Xu P."/>
            <person name="Fan H."/>
            <person name="Baudouin L."/>
            <person name="Xia W."/>
            <person name="Bocs S."/>
            <person name="Xu J."/>
            <person name="Li Q."/>
            <person name="Guo A."/>
            <person name="Zhou L."/>
            <person name="Li J."/>
            <person name="Wu Y."/>
            <person name="Ma Z."/>
            <person name="Armero A."/>
            <person name="Issali A.E."/>
            <person name="Liu N."/>
            <person name="Peng M."/>
            <person name="Yang Y."/>
        </authorList>
    </citation>
    <scope>NUCLEOTIDE SEQUENCE</scope>
    <source>
        <tissue evidence="3">Spear leaf of Hainan Tall coconut</tissue>
    </source>
</reference>